<accession>A0A6G1JR21</accession>
<evidence type="ECO:0000313" key="2">
    <source>
        <dbReference type="EMBL" id="KAF2702685.1"/>
    </source>
</evidence>
<dbReference type="InterPro" id="IPR038595">
    <property type="entry name" value="LOR_sf"/>
</dbReference>
<keyword evidence="3" id="KW-1185">Reference proteome</keyword>
<dbReference type="SUPFAM" id="SSF54518">
    <property type="entry name" value="Tubby C-terminal domain-like"/>
    <property type="match status" value="1"/>
</dbReference>
<dbReference type="Gene3D" id="2.40.160.200">
    <property type="entry name" value="LURP1-related"/>
    <property type="match status" value="1"/>
</dbReference>
<dbReference type="PANTHER" id="PTHR31087:SF161">
    <property type="entry name" value="TUBBY C 2 FAMILY PROTEIN"/>
    <property type="match status" value="1"/>
</dbReference>
<dbReference type="Pfam" id="PF04525">
    <property type="entry name" value="LOR"/>
    <property type="match status" value="1"/>
</dbReference>
<protein>
    <submittedName>
        <fullName evidence="2">DUF567-domain-containing protein</fullName>
    </submittedName>
</protein>
<sequence length="199" mass="21676">MAALPAPQLQGMAAPIGVFSNYIANRSETLILKEKVLSLSGDSFSIKNLEGQVVFQVKGNASSLSGRKAVMDAAGNVLFELRKQHIAIHKTYYAENANKEQVFKVASRFKIIGSKAIGTFTSVSGKAESLIMEGNFFDTTAEIKDESTGRSVARIDRKFLTGREIFAQQQTYVVTVAPGMDMAIVVAMCVALDEMRNEK</sequence>
<proteinExistence type="inferred from homology"/>
<comment type="similarity">
    <text evidence="1">Belongs to the LOR family.</text>
</comment>
<dbReference type="InterPro" id="IPR025659">
    <property type="entry name" value="Tubby-like_C"/>
</dbReference>
<dbReference type="PANTHER" id="PTHR31087">
    <property type="match status" value="1"/>
</dbReference>
<dbReference type="AlphaFoldDB" id="A0A6G1JR21"/>
<evidence type="ECO:0000313" key="3">
    <source>
        <dbReference type="Proteomes" id="UP000799428"/>
    </source>
</evidence>
<dbReference type="EMBL" id="MU005794">
    <property type="protein sequence ID" value="KAF2702685.1"/>
    <property type="molecule type" value="Genomic_DNA"/>
</dbReference>
<dbReference type="OrthoDB" id="97518at2759"/>
<dbReference type="Proteomes" id="UP000799428">
    <property type="component" value="Unassembled WGS sequence"/>
</dbReference>
<organism evidence="2 3">
    <name type="scientific">Pleomassaria siparia CBS 279.74</name>
    <dbReference type="NCBI Taxonomy" id="1314801"/>
    <lineage>
        <taxon>Eukaryota</taxon>
        <taxon>Fungi</taxon>
        <taxon>Dikarya</taxon>
        <taxon>Ascomycota</taxon>
        <taxon>Pezizomycotina</taxon>
        <taxon>Dothideomycetes</taxon>
        <taxon>Pleosporomycetidae</taxon>
        <taxon>Pleosporales</taxon>
        <taxon>Pleomassariaceae</taxon>
        <taxon>Pleomassaria</taxon>
    </lineage>
</organism>
<gene>
    <name evidence="2" type="ORF">K504DRAFT_475140</name>
</gene>
<evidence type="ECO:0000256" key="1">
    <source>
        <dbReference type="ARBA" id="ARBA00005437"/>
    </source>
</evidence>
<reference evidence="2" key="1">
    <citation type="journal article" date="2020" name="Stud. Mycol.">
        <title>101 Dothideomycetes genomes: a test case for predicting lifestyles and emergence of pathogens.</title>
        <authorList>
            <person name="Haridas S."/>
            <person name="Albert R."/>
            <person name="Binder M."/>
            <person name="Bloem J."/>
            <person name="Labutti K."/>
            <person name="Salamov A."/>
            <person name="Andreopoulos B."/>
            <person name="Baker S."/>
            <person name="Barry K."/>
            <person name="Bills G."/>
            <person name="Bluhm B."/>
            <person name="Cannon C."/>
            <person name="Castanera R."/>
            <person name="Culley D."/>
            <person name="Daum C."/>
            <person name="Ezra D."/>
            <person name="Gonzalez J."/>
            <person name="Henrissat B."/>
            <person name="Kuo A."/>
            <person name="Liang C."/>
            <person name="Lipzen A."/>
            <person name="Lutzoni F."/>
            <person name="Magnuson J."/>
            <person name="Mondo S."/>
            <person name="Nolan M."/>
            <person name="Ohm R."/>
            <person name="Pangilinan J."/>
            <person name="Park H.-J."/>
            <person name="Ramirez L."/>
            <person name="Alfaro M."/>
            <person name="Sun H."/>
            <person name="Tritt A."/>
            <person name="Yoshinaga Y."/>
            <person name="Zwiers L.-H."/>
            <person name="Turgeon B."/>
            <person name="Goodwin S."/>
            <person name="Spatafora J."/>
            <person name="Crous P."/>
            <person name="Grigoriev I."/>
        </authorList>
    </citation>
    <scope>NUCLEOTIDE SEQUENCE</scope>
    <source>
        <strain evidence="2">CBS 279.74</strain>
    </source>
</reference>
<dbReference type="InterPro" id="IPR007612">
    <property type="entry name" value="LOR"/>
</dbReference>
<name>A0A6G1JR21_9PLEO</name>